<organism evidence="2 3">
    <name type="scientific">Erysiphe pulchra</name>
    <dbReference type="NCBI Taxonomy" id="225359"/>
    <lineage>
        <taxon>Eukaryota</taxon>
        <taxon>Fungi</taxon>
        <taxon>Dikarya</taxon>
        <taxon>Ascomycota</taxon>
        <taxon>Pezizomycotina</taxon>
        <taxon>Leotiomycetes</taxon>
        <taxon>Erysiphales</taxon>
        <taxon>Erysiphaceae</taxon>
        <taxon>Erysiphe</taxon>
    </lineage>
</organism>
<dbReference type="EMBL" id="PEDP01001041">
    <property type="protein sequence ID" value="POS84384.1"/>
    <property type="molecule type" value="Genomic_DNA"/>
</dbReference>
<reference evidence="2 3" key="1">
    <citation type="submission" date="2017-10" db="EMBL/GenBank/DDBJ databases">
        <title>Development of genomic resources for the powdery mildew, Erysiphe pulchra.</title>
        <authorList>
            <person name="Wadl P.A."/>
            <person name="Mack B.M."/>
            <person name="Moore G."/>
            <person name="Beltz S.B."/>
        </authorList>
    </citation>
    <scope>NUCLEOTIDE SEQUENCE [LARGE SCALE GENOMIC DNA]</scope>
    <source>
        <strain evidence="2">Cflorida</strain>
    </source>
</reference>
<name>A0A2S4PQU2_9PEZI</name>
<sequence length="88" mass="10099">MILVDILSIFLRVGEFLRYTCGNVWDLDGVLHKTECGRYKSDISFLFLASIFFLASALLGLHVMRNRNKNTVVDNQVGNGRKKWYSGR</sequence>
<dbReference type="Proteomes" id="UP000237438">
    <property type="component" value="Unassembled WGS sequence"/>
</dbReference>
<comment type="caution">
    <text evidence="2">The sequence shown here is derived from an EMBL/GenBank/DDBJ whole genome shotgun (WGS) entry which is preliminary data.</text>
</comment>
<protein>
    <recommendedName>
        <fullName evidence="4">MARVEL domain-containing protein</fullName>
    </recommendedName>
</protein>
<feature type="non-terminal residue" evidence="2">
    <location>
        <position position="88"/>
    </location>
</feature>
<keyword evidence="3" id="KW-1185">Reference proteome</keyword>
<keyword evidence="1" id="KW-1133">Transmembrane helix</keyword>
<evidence type="ECO:0000256" key="1">
    <source>
        <dbReference type="SAM" id="Phobius"/>
    </source>
</evidence>
<gene>
    <name evidence="2" type="ORF">EPUL_003198</name>
</gene>
<evidence type="ECO:0008006" key="4">
    <source>
        <dbReference type="Google" id="ProtNLM"/>
    </source>
</evidence>
<feature type="transmembrane region" description="Helical" evidence="1">
    <location>
        <begin position="43"/>
        <end position="61"/>
    </location>
</feature>
<evidence type="ECO:0000313" key="2">
    <source>
        <dbReference type="EMBL" id="POS84384.1"/>
    </source>
</evidence>
<keyword evidence="1" id="KW-0812">Transmembrane</keyword>
<proteinExistence type="predicted"/>
<accession>A0A2S4PQU2</accession>
<dbReference type="AlphaFoldDB" id="A0A2S4PQU2"/>
<dbReference type="OrthoDB" id="4074965at2759"/>
<keyword evidence="1" id="KW-0472">Membrane</keyword>
<evidence type="ECO:0000313" key="3">
    <source>
        <dbReference type="Proteomes" id="UP000237438"/>
    </source>
</evidence>